<gene>
    <name evidence="1" type="ORF">CWATWH0005_2243</name>
</gene>
<comment type="caution">
    <text evidence="1">The sequence shown here is derived from an EMBL/GenBank/DDBJ whole genome shotgun (WGS) entry which is preliminary data.</text>
</comment>
<evidence type="ECO:0000313" key="2">
    <source>
        <dbReference type="Proteomes" id="UP000017981"/>
    </source>
</evidence>
<dbReference type="AlphaFoldDB" id="T2IWZ9"/>
<reference evidence="1 2" key="1">
    <citation type="submission" date="2013-01" db="EMBL/GenBank/DDBJ databases">
        <authorList>
            <person name="Bench S."/>
        </authorList>
    </citation>
    <scope>NUCLEOTIDE SEQUENCE [LARGE SCALE GENOMIC DNA]</scope>
    <source>
        <strain evidence="1 2">WH 0005</strain>
    </source>
</reference>
<reference evidence="1 2" key="2">
    <citation type="submission" date="2013-09" db="EMBL/GenBank/DDBJ databases">
        <title>Whole genome comparison of six Crocosphaera watsonii strains with differing phenotypes.</title>
        <authorList>
            <person name="Bench S.R."/>
            <person name="Heller P."/>
            <person name="Frank I."/>
            <person name="Arciniega M."/>
            <person name="Shilova I.N."/>
            <person name="Zehr J.P."/>
        </authorList>
    </citation>
    <scope>NUCLEOTIDE SEQUENCE [LARGE SCALE GENOMIC DNA]</scope>
    <source>
        <strain evidence="1 2">WH 0005</strain>
    </source>
</reference>
<evidence type="ECO:0000313" key="1">
    <source>
        <dbReference type="EMBL" id="CCQ58196.1"/>
    </source>
</evidence>
<dbReference type="Proteomes" id="UP000017981">
    <property type="component" value="Unassembled WGS sequence"/>
</dbReference>
<dbReference type="EMBL" id="CAQL01000979">
    <property type="protein sequence ID" value="CCQ58196.1"/>
    <property type="molecule type" value="Genomic_DNA"/>
</dbReference>
<sequence>MSIIKKAMNEQQISVGIKVSLISKPPYLKTADPMPMLRPSDILDVGDEGIVMDRRPGGYWGVKFSQGTFLMESQYLGVVETQEPSHKDV</sequence>
<evidence type="ECO:0008006" key="3">
    <source>
        <dbReference type="Google" id="ProtNLM"/>
    </source>
</evidence>
<dbReference type="InterPro" id="IPR021495">
    <property type="entry name" value="CRR42-like"/>
</dbReference>
<accession>T2IWZ9</accession>
<dbReference type="PANTHER" id="PTHR36799">
    <property type="match status" value="1"/>
</dbReference>
<dbReference type="Pfam" id="PF11347">
    <property type="entry name" value="CRR42-like"/>
    <property type="match status" value="1"/>
</dbReference>
<dbReference type="PANTHER" id="PTHR36799:SF2">
    <property type="entry name" value="PROTEIN CHLORORESPIRATORY REDUCTION 42, CHLOROPLASTIC"/>
    <property type="match status" value="1"/>
</dbReference>
<name>T2IWZ9_CROWT</name>
<proteinExistence type="predicted"/>
<organism evidence="1 2">
    <name type="scientific">Crocosphaera watsonii WH 0005</name>
    <dbReference type="NCBI Taxonomy" id="423472"/>
    <lineage>
        <taxon>Bacteria</taxon>
        <taxon>Bacillati</taxon>
        <taxon>Cyanobacteriota</taxon>
        <taxon>Cyanophyceae</taxon>
        <taxon>Oscillatoriophycideae</taxon>
        <taxon>Chroococcales</taxon>
        <taxon>Aphanothecaceae</taxon>
        <taxon>Crocosphaera</taxon>
    </lineage>
</organism>
<protein>
    <recommendedName>
        <fullName evidence="3">DUF3148 domain-containing protein</fullName>
    </recommendedName>
</protein>
<dbReference type="NCBIfam" id="NF045913">
    <property type="entry name" value="RegSipA"/>
    <property type="match status" value="1"/>
</dbReference>